<dbReference type="PRINTS" id="PR01469">
    <property type="entry name" value="CARBMTKINASE"/>
</dbReference>
<evidence type="ECO:0000256" key="7">
    <source>
        <dbReference type="NCBIfam" id="TIGR00746"/>
    </source>
</evidence>
<evidence type="ECO:0000256" key="8">
    <source>
        <dbReference type="PIRNR" id="PIRNR000723"/>
    </source>
</evidence>
<accession>A0ABS4KDP8</accession>
<evidence type="ECO:0000256" key="6">
    <source>
        <dbReference type="ARBA" id="ARBA00048467"/>
    </source>
</evidence>
<evidence type="ECO:0000256" key="5">
    <source>
        <dbReference type="ARBA" id="ARBA00022777"/>
    </source>
</evidence>
<keyword evidence="5 8" id="KW-0418">Kinase</keyword>
<reference evidence="10 11" key="1">
    <citation type="submission" date="2021-03" db="EMBL/GenBank/DDBJ databases">
        <title>Genomic Encyclopedia of Type Strains, Phase IV (KMG-IV): sequencing the most valuable type-strain genomes for metagenomic binning, comparative biology and taxonomic classification.</title>
        <authorList>
            <person name="Goeker M."/>
        </authorList>
    </citation>
    <scope>NUCLEOTIDE SEQUENCE [LARGE SCALE GENOMIC DNA]</scope>
    <source>
        <strain evidence="10 11">DSM 27563</strain>
    </source>
</reference>
<dbReference type="SUPFAM" id="SSF53633">
    <property type="entry name" value="Carbamate kinase-like"/>
    <property type="match status" value="1"/>
</dbReference>
<keyword evidence="4 8" id="KW-0808">Transferase</keyword>
<comment type="catalytic activity">
    <reaction evidence="6">
        <text>hydrogencarbonate + NH4(+) + ATP = carbamoyl phosphate + ADP + H2O + H(+)</text>
        <dbReference type="Rhea" id="RHEA:10152"/>
        <dbReference type="ChEBI" id="CHEBI:15377"/>
        <dbReference type="ChEBI" id="CHEBI:15378"/>
        <dbReference type="ChEBI" id="CHEBI:17544"/>
        <dbReference type="ChEBI" id="CHEBI:28938"/>
        <dbReference type="ChEBI" id="CHEBI:30616"/>
        <dbReference type="ChEBI" id="CHEBI:58228"/>
        <dbReference type="ChEBI" id="CHEBI:456216"/>
        <dbReference type="EC" id="2.7.2.2"/>
    </reaction>
</comment>
<dbReference type="PIRSF" id="PIRSF000723">
    <property type="entry name" value="Carbamate_kin"/>
    <property type="match status" value="1"/>
</dbReference>
<evidence type="ECO:0000256" key="4">
    <source>
        <dbReference type="ARBA" id="ARBA00022679"/>
    </source>
</evidence>
<comment type="similarity">
    <text evidence="2 8">Belongs to the carbamate kinase family.</text>
</comment>
<dbReference type="Pfam" id="PF00696">
    <property type="entry name" value="AA_kinase"/>
    <property type="match status" value="1"/>
</dbReference>
<dbReference type="PANTHER" id="PTHR30409">
    <property type="entry name" value="CARBAMATE KINASE"/>
    <property type="match status" value="1"/>
</dbReference>
<dbReference type="EMBL" id="JAGGLJ010000008">
    <property type="protein sequence ID" value="MBP2025515.1"/>
    <property type="molecule type" value="Genomic_DNA"/>
</dbReference>
<gene>
    <name evidence="10" type="ORF">J2Z71_001048</name>
</gene>
<name>A0ABS4KDP8_9FIRM</name>
<dbReference type="PANTHER" id="PTHR30409:SF1">
    <property type="entry name" value="CARBAMATE KINASE-RELATED"/>
    <property type="match status" value="1"/>
</dbReference>
<proteinExistence type="inferred from homology"/>
<evidence type="ECO:0000313" key="10">
    <source>
        <dbReference type="EMBL" id="MBP2025515.1"/>
    </source>
</evidence>
<dbReference type="Proteomes" id="UP001519306">
    <property type="component" value="Unassembled WGS sequence"/>
</dbReference>
<sequence length="312" mass="33634">MSKRIVIALGGNALGNSPEEQLELVKNTAKPIVDLVKEGYEIMIGHGNGPQVGMINLAMEYASQGDINTPYMPFPECGAMSQGYIGYHLQQAIGNELKKQGIDKTCATVVTQVVVDKNDNAFKDPTKPIGSFYSKEESEAIAKEKGYTFVEDAGRGYRRVIASPKPVEIVESNVIEKIVEEGNIVITVGGGGIPVIETENGLEGVPAVIDKDSSSAKLAMDLEADILVILTAVEKVAINFNKPNQEELSSMTLEDVEKYIKEEHFAKGSMLPKVEACRNFVQNSKKDAVAIITSLEKAAEAISGETGTVIKK</sequence>
<evidence type="ECO:0000256" key="3">
    <source>
        <dbReference type="ARBA" id="ARBA00013070"/>
    </source>
</evidence>
<protein>
    <recommendedName>
        <fullName evidence="3 7">Carbamate kinase</fullName>
    </recommendedName>
</protein>
<evidence type="ECO:0000313" key="11">
    <source>
        <dbReference type="Proteomes" id="UP001519306"/>
    </source>
</evidence>
<evidence type="ECO:0000259" key="9">
    <source>
        <dbReference type="Pfam" id="PF00696"/>
    </source>
</evidence>
<evidence type="ECO:0000256" key="1">
    <source>
        <dbReference type="ARBA" id="ARBA00005118"/>
    </source>
</evidence>
<dbReference type="InterPro" id="IPR001048">
    <property type="entry name" value="Asp/Glu/Uridylate_kinase"/>
</dbReference>
<dbReference type="GO" id="GO:0008804">
    <property type="term" value="F:carbamate kinase activity"/>
    <property type="evidence" value="ECO:0007669"/>
    <property type="project" value="UniProtKB-EC"/>
</dbReference>
<dbReference type="NCBIfam" id="TIGR00746">
    <property type="entry name" value="arcC"/>
    <property type="match status" value="1"/>
</dbReference>
<comment type="caution">
    <text evidence="10">The sequence shown here is derived from an EMBL/GenBank/DDBJ whole genome shotgun (WGS) entry which is preliminary data.</text>
</comment>
<dbReference type="InterPro" id="IPR036393">
    <property type="entry name" value="AceGlu_kinase-like_sf"/>
</dbReference>
<dbReference type="NCBIfam" id="NF009007">
    <property type="entry name" value="PRK12352.1"/>
    <property type="match status" value="1"/>
</dbReference>
<dbReference type="Gene3D" id="3.40.1160.10">
    <property type="entry name" value="Acetylglutamate kinase-like"/>
    <property type="match status" value="1"/>
</dbReference>
<feature type="domain" description="Aspartate/glutamate/uridylate kinase" evidence="9">
    <location>
        <begin position="3"/>
        <end position="287"/>
    </location>
</feature>
<comment type="pathway">
    <text evidence="1">Metabolic intermediate metabolism; carbamoyl phosphate degradation; CO(2) and NH(3) from carbamoyl phosphate: step 1/1.</text>
</comment>
<organism evidence="10 11">
    <name type="scientific">Peptoniphilus stercorisuis</name>
    <dbReference type="NCBI Taxonomy" id="1436965"/>
    <lineage>
        <taxon>Bacteria</taxon>
        <taxon>Bacillati</taxon>
        <taxon>Bacillota</taxon>
        <taxon>Tissierellia</taxon>
        <taxon>Tissierellales</taxon>
        <taxon>Peptoniphilaceae</taxon>
        <taxon>Peptoniphilus</taxon>
    </lineage>
</organism>
<dbReference type="CDD" id="cd04235">
    <property type="entry name" value="AAK_CK"/>
    <property type="match status" value="1"/>
</dbReference>
<keyword evidence="11" id="KW-1185">Reference proteome</keyword>
<dbReference type="InterPro" id="IPR003964">
    <property type="entry name" value="Carb_kinase"/>
</dbReference>
<dbReference type="RefSeq" id="WP_210060805.1">
    <property type="nucleotide sequence ID" value="NZ_JAGGLJ010000008.1"/>
</dbReference>
<evidence type="ECO:0000256" key="2">
    <source>
        <dbReference type="ARBA" id="ARBA00011066"/>
    </source>
</evidence>